<proteinExistence type="predicted"/>
<sequence>MQQEIYLHPLLKEEVLVQNLRKDICSKILPWIEDEHSDFLTDDEVNTIIANELLVSSLL</sequence>
<protein>
    <submittedName>
        <fullName evidence="1">Uncharacterized protein</fullName>
    </submittedName>
</protein>
<dbReference type="AlphaFoldDB" id="A0A420HAR4"/>
<dbReference type="Proteomes" id="UP000286134">
    <property type="component" value="Unassembled WGS sequence"/>
</dbReference>
<comment type="caution">
    <text evidence="1">The sequence shown here is derived from an EMBL/GenBank/DDBJ whole genome shotgun (WGS) entry which is preliminary data.</text>
</comment>
<name>A0A420HAR4_9PEZI</name>
<gene>
    <name evidence="1" type="ORF">OnM2_096018</name>
</gene>
<evidence type="ECO:0000313" key="1">
    <source>
        <dbReference type="EMBL" id="RKF54530.1"/>
    </source>
</evidence>
<evidence type="ECO:0000313" key="2">
    <source>
        <dbReference type="Proteomes" id="UP000286134"/>
    </source>
</evidence>
<accession>A0A420HAR4</accession>
<organism evidence="1 2">
    <name type="scientific">Erysiphe neolycopersici</name>
    <dbReference type="NCBI Taxonomy" id="212602"/>
    <lineage>
        <taxon>Eukaryota</taxon>
        <taxon>Fungi</taxon>
        <taxon>Dikarya</taxon>
        <taxon>Ascomycota</taxon>
        <taxon>Pezizomycotina</taxon>
        <taxon>Leotiomycetes</taxon>
        <taxon>Erysiphales</taxon>
        <taxon>Erysiphaceae</taxon>
        <taxon>Erysiphe</taxon>
    </lineage>
</organism>
<dbReference type="EMBL" id="MCFK01009682">
    <property type="protein sequence ID" value="RKF54530.1"/>
    <property type="molecule type" value="Genomic_DNA"/>
</dbReference>
<reference evidence="1 2" key="1">
    <citation type="journal article" date="2018" name="BMC Genomics">
        <title>Comparative genome analyses reveal sequence features reflecting distinct modes of host-adaptation between dicot and monocot powdery mildew.</title>
        <authorList>
            <person name="Wu Y."/>
            <person name="Ma X."/>
            <person name="Pan Z."/>
            <person name="Kale S.D."/>
            <person name="Song Y."/>
            <person name="King H."/>
            <person name="Zhang Q."/>
            <person name="Presley C."/>
            <person name="Deng X."/>
            <person name="Wei C.I."/>
            <person name="Xiao S."/>
        </authorList>
    </citation>
    <scope>NUCLEOTIDE SEQUENCE [LARGE SCALE GENOMIC DNA]</scope>
    <source>
        <strain evidence="1">UMSG2</strain>
    </source>
</reference>
<keyword evidence="2" id="KW-1185">Reference proteome</keyword>